<evidence type="ECO:0000313" key="2">
    <source>
        <dbReference type="EMBL" id="KKT36932.1"/>
    </source>
</evidence>
<feature type="signal peptide" evidence="1">
    <location>
        <begin position="1"/>
        <end position="31"/>
    </location>
</feature>
<dbReference type="AlphaFoldDB" id="A0A837IAF8"/>
<comment type="caution">
    <text evidence="2">The sequence shown here is derived from an EMBL/GenBank/DDBJ whole genome shotgun (WGS) entry which is preliminary data.</text>
</comment>
<accession>A0A837IAF8</accession>
<evidence type="ECO:0000313" key="3">
    <source>
        <dbReference type="Proteomes" id="UP000033815"/>
    </source>
</evidence>
<proteinExistence type="predicted"/>
<keyword evidence="1" id="KW-0732">Signal</keyword>
<protein>
    <recommendedName>
        <fullName evidence="4">Fibronectin type-III domain-containing protein</fullName>
    </recommendedName>
</protein>
<feature type="chain" id="PRO_5032747040" description="Fibronectin type-III domain-containing protein" evidence="1">
    <location>
        <begin position="32"/>
        <end position="491"/>
    </location>
</feature>
<sequence length="491" mass="52337">MKTKNLFNSTKILTAIFILSTFFTLTNNLQAQMAVTDPLNTAQNTITAGSAPVAATAGTANVGINTAKLTWDVTGKNLLDTAAYMAAQNLLSQLTNNTIAWIRGGFHGSPSFAVDTNEIFTDIADSIAGGLVLSLRNIAVCEFTASYKDDLVNTVDLSAKKRPYIYNQRATCPFKEDYNFKASDFYSDFSKGGWELMGAALNDGGNPYGVQLITAQEQASREAKAIADKEKKLSWSGGFTDIIDATSCNYPADIFYYPDDFSSGGTGSMTQEEANKKNAELLSDPARAKALQEAYCKTTTPGKIVGDQLTKTLGVDMDRIGFADNMNKIISAFLDTLTTTAVRSVFGSDRSTAAGGRPPSSTTQTPPVVAVNTGIVTDVTSNSATLNGFITYAGYEAKVTAWFLFGNTEASVSASQVAGAAQPYKPIPTGGVIFPVSIPVNVVGQTFSYVVPNLLPDTTYWFTANVGTSQTGTPSNLYGVARSFRTLPLQQ</sequence>
<gene>
    <name evidence="2" type="ORF">UW25_C0004G0260</name>
</gene>
<dbReference type="EMBL" id="LCHP01000004">
    <property type="protein sequence ID" value="KKT36932.1"/>
    <property type="molecule type" value="Genomic_DNA"/>
</dbReference>
<reference evidence="2 3" key="1">
    <citation type="journal article" date="2015" name="Nature">
        <title>rRNA introns, odd ribosomes, and small enigmatic genomes across a large radiation of phyla.</title>
        <authorList>
            <person name="Brown C.T."/>
            <person name="Hug L.A."/>
            <person name="Thomas B.C."/>
            <person name="Sharon I."/>
            <person name="Castelle C.J."/>
            <person name="Singh A."/>
            <person name="Wilkins M.J."/>
            <person name="Williams K.H."/>
            <person name="Banfield J.F."/>
        </authorList>
    </citation>
    <scope>NUCLEOTIDE SEQUENCE [LARGE SCALE GENOMIC DNA]</scope>
</reference>
<name>A0A837IAF8_9BACT</name>
<evidence type="ECO:0008006" key="4">
    <source>
        <dbReference type="Google" id="ProtNLM"/>
    </source>
</evidence>
<evidence type="ECO:0000256" key="1">
    <source>
        <dbReference type="SAM" id="SignalP"/>
    </source>
</evidence>
<organism evidence="2 3">
    <name type="scientific">Candidatus Nomurabacteria bacterium GW2011_GWB1_44_12</name>
    <dbReference type="NCBI Taxonomy" id="1618748"/>
    <lineage>
        <taxon>Bacteria</taxon>
        <taxon>Candidatus Nomuraibacteriota</taxon>
    </lineage>
</organism>
<dbReference type="Proteomes" id="UP000033815">
    <property type="component" value="Unassembled WGS sequence"/>
</dbReference>